<reference evidence="3" key="1">
    <citation type="submission" date="2022-08" db="EMBL/GenBank/DDBJ databases">
        <title>Whole genome sequencing of non-tuberculosis mycobacteria type-strains.</title>
        <authorList>
            <person name="Igarashi Y."/>
            <person name="Osugi A."/>
            <person name="Mitarai S."/>
        </authorList>
    </citation>
    <scope>NUCLEOTIDE SEQUENCE</scope>
    <source>
        <strain evidence="3">JCM 16369</strain>
    </source>
</reference>
<name>A0ABY3TD21_9MYCO</name>
<feature type="domain" description="ChsH2 C-terminal OB-fold" evidence="1">
    <location>
        <begin position="50"/>
        <end position="110"/>
    </location>
</feature>
<evidence type="ECO:0000313" key="4">
    <source>
        <dbReference type="Proteomes" id="UP001055337"/>
    </source>
</evidence>
<dbReference type="SUPFAM" id="SSF50249">
    <property type="entry name" value="Nucleic acid-binding proteins"/>
    <property type="match status" value="1"/>
</dbReference>
<dbReference type="Proteomes" id="UP001055337">
    <property type="component" value="Chromosome"/>
</dbReference>
<keyword evidence="4" id="KW-1185">Reference proteome</keyword>
<dbReference type="InterPro" id="IPR022002">
    <property type="entry name" value="ChsH2_Znr"/>
</dbReference>
<gene>
    <name evidence="3" type="ORF">MI149_15975</name>
</gene>
<dbReference type="Pfam" id="PF01796">
    <property type="entry name" value="OB_ChsH2_C"/>
    <property type="match status" value="1"/>
</dbReference>
<evidence type="ECO:0000259" key="2">
    <source>
        <dbReference type="Pfam" id="PF12172"/>
    </source>
</evidence>
<dbReference type="EMBL" id="CP092362">
    <property type="protein sequence ID" value="ULN39266.1"/>
    <property type="molecule type" value="Genomic_DNA"/>
</dbReference>
<dbReference type="PANTHER" id="PTHR34075:SF5">
    <property type="entry name" value="BLR3430 PROTEIN"/>
    <property type="match status" value="1"/>
</dbReference>
<accession>A0ABY3TD21</accession>
<dbReference type="RefSeq" id="WP_240176239.1">
    <property type="nucleotide sequence ID" value="NZ_CP092362.2"/>
</dbReference>
<protein>
    <submittedName>
        <fullName evidence="3">OB-fold domain-containing protein</fullName>
    </submittedName>
</protein>
<dbReference type="InterPro" id="IPR052513">
    <property type="entry name" value="Thioester_dehydratase-like"/>
</dbReference>
<evidence type="ECO:0000259" key="1">
    <source>
        <dbReference type="Pfam" id="PF01796"/>
    </source>
</evidence>
<organism evidence="3 4">
    <name type="scientific">Mycolicibacterium crocinum</name>
    <dbReference type="NCBI Taxonomy" id="388459"/>
    <lineage>
        <taxon>Bacteria</taxon>
        <taxon>Bacillati</taxon>
        <taxon>Actinomycetota</taxon>
        <taxon>Actinomycetes</taxon>
        <taxon>Mycobacteriales</taxon>
        <taxon>Mycobacteriaceae</taxon>
        <taxon>Mycolicibacterium</taxon>
    </lineage>
</organism>
<dbReference type="Pfam" id="PF12172">
    <property type="entry name" value="zf-ChsH2"/>
    <property type="match status" value="1"/>
</dbReference>
<dbReference type="InterPro" id="IPR012340">
    <property type="entry name" value="NA-bd_OB-fold"/>
</dbReference>
<feature type="domain" description="ChsH2 rubredoxin-like zinc ribbon" evidence="2">
    <location>
        <begin position="17"/>
        <end position="47"/>
    </location>
</feature>
<dbReference type="PANTHER" id="PTHR34075">
    <property type="entry name" value="BLR3430 PROTEIN"/>
    <property type="match status" value="1"/>
</dbReference>
<proteinExistence type="predicted"/>
<sequence length="132" mass="14222">MGERIPMVDYLVLDDGEPHLVAHECTSCGARFFDRRNACAKCFATEFQTVPVATEGTVRTFTIVTFAAPGVPVPFVASVVDCDGTQVRANLVNVEPDPDHVHDGMKVRLSTYSLGTDTEGTEAIGFGFEPIA</sequence>
<dbReference type="InterPro" id="IPR002878">
    <property type="entry name" value="ChsH2_C"/>
</dbReference>
<evidence type="ECO:0000313" key="3">
    <source>
        <dbReference type="EMBL" id="ULN39266.1"/>
    </source>
</evidence>